<proteinExistence type="predicted"/>
<evidence type="ECO:0000256" key="2">
    <source>
        <dbReference type="SAM" id="Phobius"/>
    </source>
</evidence>
<dbReference type="Proteomes" id="UP000198733">
    <property type="component" value="Unassembled WGS sequence"/>
</dbReference>
<feature type="coiled-coil region" evidence="1">
    <location>
        <begin position="39"/>
        <end position="146"/>
    </location>
</feature>
<keyword evidence="2" id="KW-0812">Transmembrane</keyword>
<keyword evidence="4" id="KW-1185">Reference proteome</keyword>
<accession>A0A1H9EF88</accession>
<keyword evidence="2" id="KW-0472">Membrane</keyword>
<evidence type="ECO:0000313" key="3">
    <source>
        <dbReference type="EMBL" id="SEQ24390.1"/>
    </source>
</evidence>
<name>A0A1H9EF88_9BACI</name>
<keyword evidence="1" id="KW-0175">Coiled coil</keyword>
<evidence type="ECO:0000313" key="4">
    <source>
        <dbReference type="Proteomes" id="UP000198733"/>
    </source>
</evidence>
<dbReference type="SUPFAM" id="SSF57997">
    <property type="entry name" value="Tropomyosin"/>
    <property type="match status" value="1"/>
</dbReference>
<organism evidence="3 4">
    <name type="scientific">Virgibacillus subterraneus</name>
    <dbReference type="NCBI Taxonomy" id="621109"/>
    <lineage>
        <taxon>Bacteria</taxon>
        <taxon>Bacillati</taxon>
        <taxon>Bacillota</taxon>
        <taxon>Bacilli</taxon>
        <taxon>Bacillales</taxon>
        <taxon>Bacillaceae</taxon>
        <taxon>Virgibacillus</taxon>
    </lineage>
</organism>
<evidence type="ECO:0000256" key="1">
    <source>
        <dbReference type="SAM" id="Coils"/>
    </source>
</evidence>
<gene>
    <name evidence="3" type="ORF">SAMN05216232_2011</name>
</gene>
<keyword evidence="2" id="KW-1133">Transmembrane helix</keyword>
<feature type="transmembrane region" description="Helical" evidence="2">
    <location>
        <begin position="12"/>
        <end position="30"/>
    </location>
</feature>
<dbReference type="Gene3D" id="1.20.5.340">
    <property type="match status" value="1"/>
</dbReference>
<protein>
    <submittedName>
        <fullName evidence="3">Outer membrane efflux protein</fullName>
    </submittedName>
</protein>
<reference evidence="3 4" key="1">
    <citation type="submission" date="2016-10" db="EMBL/GenBank/DDBJ databases">
        <authorList>
            <person name="Varghese N."/>
            <person name="Submissions S."/>
        </authorList>
    </citation>
    <scope>NUCLEOTIDE SEQUENCE [LARGE SCALE GENOMIC DNA]</scope>
    <source>
        <strain evidence="3 4">CGMCC 1.7734</strain>
    </source>
</reference>
<dbReference type="RefSeq" id="WP_092504024.1">
    <property type="nucleotide sequence ID" value="NZ_FOEH01000002.1"/>
</dbReference>
<dbReference type="EMBL" id="FOEH01000002">
    <property type="protein sequence ID" value="SEQ24390.1"/>
    <property type="molecule type" value="Genomic_DNA"/>
</dbReference>
<sequence>MGKIKSLFKTKWFWGISITVLVLFISMFGIHNVGYSKGQDSLTAEINEEALNYEQIQEKVGEAEQILADFNNEIETAESDLKTIEDKVAKNQDKFDELQKLASNRDELQNEVSVAESELTGLQSDIKVTENKLAKLEGDLVAAKEKPIEVGAGQFVFGEDIKPGRYKVTPIGRGSNFSVWDADGGLVLSTILGDGGVPSYVFVGSSGYKVKNAVPVKLTPVE</sequence>
<comment type="caution">
    <text evidence="3">The sequence shown here is derived from an EMBL/GenBank/DDBJ whole genome shotgun (WGS) entry which is preliminary data.</text>
</comment>